<dbReference type="Pfam" id="PF03466">
    <property type="entry name" value="LysR_substrate"/>
    <property type="match status" value="1"/>
</dbReference>
<dbReference type="InterPro" id="IPR036390">
    <property type="entry name" value="WH_DNA-bd_sf"/>
</dbReference>
<sequence>MIELEDMRYFVEIAESGGFSRAAARLGVSKSIVSRRIARIEEHLGTRLLNRTTRSVTTTDAGLEFKERAERILADYDEACDAVAAHGGEVVGRLRISAPLSFGIQHLAPVLAELAASHPRLELDVSLSDRVVDLMGERLDAAIRIGKLEDSSHIARRIAPIRSLVVASPAYLARKGRPERPEDLATDHDCLIYTGSRSGEWVFTSGNETVSVRPRGRLRSDSGETLVAWALAGLGIVQLPSFLIGDTVDSGALEPVLLDYPLPEYGMYVVRPPGPHTPGKVKALTEALLRHFGGTPAWDRCVRHAAEAEAAARAAAKAGTRG</sequence>
<dbReference type="EMBL" id="OBML01000007">
    <property type="protein sequence ID" value="SOC13082.1"/>
    <property type="molecule type" value="Genomic_DNA"/>
</dbReference>
<dbReference type="Proteomes" id="UP000219331">
    <property type="component" value="Unassembled WGS sequence"/>
</dbReference>
<feature type="domain" description="HTH lysR-type" evidence="5">
    <location>
        <begin position="2"/>
        <end position="59"/>
    </location>
</feature>
<protein>
    <submittedName>
        <fullName evidence="6">DNA-binding transcriptional regulator, LysR family</fullName>
    </submittedName>
</protein>
<keyword evidence="4" id="KW-0804">Transcription</keyword>
<dbReference type="PRINTS" id="PR00039">
    <property type="entry name" value="HTHLYSR"/>
</dbReference>
<dbReference type="GO" id="GO:0006351">
    <property type="term" value="P:DNA-templated transcription"/>
    <property type="evidence" value="ECO:0007669"/>
    <property type="project" value="TreeGrafter"/>
</dbReference>
<dbReference type="PROSITE" id="PS50931">
    <property type="entry name" value="HTH_LYSR"/>
    <property type="match status" value="1"/>
</dbReference>
<dbReference type="InterPro" id="IPR005119">
    <property type="entry name" value="LysR_subst-bd"/>
</dbReference>
<dbReference type="FunFam" id="3.40.190.290:FF:000001">
    <property type="entry name" value="Transcriptional regulator, LysR family"/>
    <property type="match status" value="1"/>
</dbReference>
<accession>A0A285SWP0</accession>
<dbReference type="Gene3D" id="3.40.190.290">
    <property type="match status" value="1"/>
</dbReference>
<dbReference type="OrthoDB" id="9813056at2"/>
<evidence type="ECO:0000259" key="5">
    <source>
        <dbReference type="PROSITE" id="PS50931"/>
    </source>
</evidence>
<dbReference type="STRING" id="538381.GCA_001696535_03600"/>
<evidence type="ECO:0000256" key="2">
    <source>
        <dbReference type="ARBA" id="ARBA00023015"/>
    </source>
</evidence>
<dbReference type="GO" id="GO:0043565">
    <property type="term" value="F:sequence-specific DNA binding"/>
    <property type="evidence" value="ECO:0007669"/>
    <property type="project" value="TreeGrafter"/>
</dbReference>
<dbReference type="InterPro" id="IPR000847">
    <property type="entry name" value="LysR_HTH_N"/>
</dbReference>
<name>A0A285SWP0_9HYPH</name>
<organism evidence="6 7">
    <name type="scientific">Stappia indica</name>
    <dbReference type="NCBI Taxonomy" id="538381"/>
    <lineage>
        <taxon>Bacteria</taxon>
        <taxon>Pseudomonadati</taxon>
        <taxon>Pseudomonadota</taxon>
        <taxon>Alphaproteobacteria</taxon>
        <taxon>Hyphomicrobiales</taxon>
        <taxon>Stappiaceae</taxon>
        <taxon>Stappia</taxon>
    </lineage>
</organism>
<dbReference type="CDD" id="cd08422">
    <property type="entry name" value="PBP2_CrgA_like"/>
    <property type="match status" value="1"/>
</dbReference>
<evidence type="ECO:0000256" key="3">
    <source>
        <dbReference type="ARBA" id="ARBA00023125"/>
    </source>
</evidence>
<dbReference type="AlphaFoldDB" id="A0A285SWP0"/>
<dbReference type="PANTHER" id="PTHR30537">
    <property type="entry name" value="HTH-TYPE TRANSCRIPTIONAL REGULATOR"/>
    <property type="match status" value="1"/>
</dbReference>
<proteinExistence type="inferred from homology"/>
<dbReference type="SUPFAM" id="SSF46785">
    <property type="entry name" value="Winged helix' DNA-binding domain"/>
    <property type="match status" value="1"/>
</dbReference>
<dbReference type="InterPro" id="IPR058163">
    <property type="entry name" value="LysR-type_TF_proteobact-type"/>
</dbReference>
<reference evidence="6 7" key="1">
    <citation type="submission" date="2017-08" db="EMBL/GenBank/DDBJ databases">
        <authorList>
            <person name="de Groot N.N."/>
        </authorList>
    </citation>
    <scope>NUCLEOTIDE SEQUENCE [LARGE SCALE GENOMIC DNA]</scope>
    <source>
        <strain evidence="6 7">USBA 352</strain>
    </source>
</reference>
<dbReference type="Pfam" id="PF00126">
    <property type="entry name" value="HTH_1"/>
    <property type="match status" value="1"/>
</dbReference>
<gene>
    <name evidence="6" type="ORF">SAMN05421512_10779</name>
</gene>
<keyword evidence="3 6" id="KW-0238">DNA-binding</keyword>
<keyword evidence="7" id="KW-1185">Reference proteome</keyword>
<comment type="similarity">
    <text evidence="1">Belongs to the LysR transcriptional regulatory family.</text>
</comment>
<dbReference type="PANTHER" id="PTHR30537:SF81">
    <property type="entry name" value="TRANSCRIPTIONAL REGULATOR-RELATED"/>
    <property type="match status" value="1"/>
</dbReference>
<evidence type="ECO:0000256" key="1">
    <source>
        <dbReference type="ARBA" id="ARBA00009437"/>
    </source>
</evidence>
<evidence type="ECO:0000313" key="7">
    <source>
        <dbReference type="Proteomes" id="UP000219331"/>
    </source>
</evidence>
<dbReference type="SUPFAM" id="SSF53850">
    <property type="entry name" value="Periplasmic binding protein-like II"/>
    <property type="match status" value="1"/>
</dbReference>
<evidence type="ECO:0000313" key="6">
    <source>
        <dbReference type="EMBL" id="SOC13082.1"/>
    </source>
</evidence>
<dbReference type="InterPro" id="IPR036388">
    <property type="entry name" value="WH-like_DNA-bd_sf"/>
</dbReference>
<keyword evidence="2" id="KW-0805">Transcription regulation</keyword>
<dbReference type="FunFam" id="1.10.10.10:FF:000001">
    <property type="entry name" value="LysR family transcriptional regulator"/>
    <property type="match status" value="1"/>
</dbReference>
<evidence type="ECO:0000256" key="4">
    <source>
        <dbReference type="ARBA" id="ARBA00023163"/>
    </source>
</evidence>
<dbReference type="GO" id="GO:0003700">
    <property type="term" value="F:DNA-binding transcription factor activity"/>
    <property type="evidence" value="ECO:0007669"/>
    <property type="project" value="InterPro"/>
</dbReference>
<dbReference type="Gene3D" id="1.10.10.10">
    <property type="entry name" value="Winged helix-like DNA-binding domain superfamily/Winged helix DNA-binding domain"/>
    <property type="match status" value="1"/>
</dbReference>